<organism evidence="1 2">
    <name type="scientific">Acidihalobacter aeolianus</name>
    <dbReference type="NCBI Taxonomy" id="2792603"/>
    <lineage>
        <taxon>Bacteria</taxon>
        <taxon>Pseudomonadati</taxon>
        <taxon>Pseudomonadota</taxon>
        <taxon>Gammaproteobacteria</taxon>
        <taxon>Chromatiales</taxon>
        <taxon>Ectothiorhodospiraceae</taxon>
        <taxon>Acidihalobacter</taxon>
    </lineage>
</organism>
<sequence>MNIAIQKIAKPHTIDLILTVIFTYEFSTVTSRVGRQTTDLSHRIQKGHSCTIRNSLWLDRLSNNSDFRSVCALEGTHDDGNIRVADVLSQRLF</sequence>
<dbReference type="EMBL" id="CP017448">
    <property type="protein sequence ID" value="AOV16814.1"/>
    <property type="molecule type" value="Genomic_DNA"/>
</dbReference>
<evidence type="ECO:0000313" key="2">
    <source>
        <dbReference type="Proteomes" id="UP000095342"/>
    </source>
</evidence>
<dbReference type="AlphaFoldDB" id="A0A1D8K772"/>
<protein>
    <submittedName>
        <fullName evidence="1">Uncharacterized protein</fullName>
    </submittedName>
</protein>
<name>A0A1D8K772_9GAMM</name>
<dbReference type="KEGG" id="aaeo:BJI67_06850"/>
<gene>
    <name evidence="1" type="ORF">BJI67_06850</name>
</gene>
<reference evidence="1 2" key="1">
    <citation type="submission" date="2016-09" db="EMBL/GenBank/DDBJ databases">
        <title>Acidihalobacter prosperus V6 (DSM14174).</title>
        <authorList>
            <person name="Khaleque H.N."/>
            <person name="Ramsay J.P."/>
            <person name="Murphy R.J.T."/>
            <person name="Kaksonen A.H."/>
            <person name="Boxall N.J."/>
            <person name="Watkin E.L.J."/>
        </authorList>
    </citation>
    <scope>NUCLEOTIDE SEQUENCE [LARGE SCALE GENOMIC DNA]</scope>
    <source>
        <strain evidence="1 2">V6</strain>
    </source>
</reference>
<keyword evidence="2" id="KW-1185">Reference proteome</keyword>
<accession>A0A1D8K772</accession>
<evidence type="ECO:0000313" key="1">
    <source>
        <dbReference type="EMBL" id="AOV16814.1"/>
    </source>
</evidence>
<proteinExistence type="predicted"/>
<dbReference type="Proteomes" id="UP000095342">
    <property type="component" value="Chromosome"/>
</dbReference>